<keyword evidence="6" id="KW-0106">Calcium</keyword>
<dbReference type="EMBL" id="FR923536">
    <property type="protein sequence ID" value="CDQ95986.1"/>
    <property type="molecule type" value="Genomic_DNA"/>
</dbReference>
<evidence type="ECO:0000256" key="7">
    <source>
        <dbReference type="ARBA" id="ARBA00022882"/>
    </source>
</evidence>
<accession>A0A060YW29</accession>
<dbReference type="Gene3D" id="1.10.287.70">
    <property type="match status" value="1"/>
</dbReference>
<evidence type="ECO:0000256" key="3">
    <source>
        <dbReference type="ARBA" id="ARBA00022568"/>
    </source>
</evidence>
<protein>
    <recommendedName>
        <fullName evidence="13">Ion transport domain-containing protein</fullName>
    </recommendedName>
</protein>
<evidence type="ECO:0000313" key="15">
    <source>
        <dbReference type="Proteomes" id="UP000193380"/>
    </source>
</evidence>
<keyword evidence="10 12" id="KW-0472">Membrane</keyword>
<dbReference type="PANTHER" id="PTHR45628">
    <property type="entry name" value="VOLTAGE-DEPENDENT CALCIUM CHANNEL TYPE A SUBUNIT ALPHA-1"/>
    <property type="match status" value="1"/>
</dbReference>
<evidence type="ECO:0000259" key="13">
    <source>
        <dbReference type="Pfam" id="PF00520"/>
    </source>
</evidence>
<keyword evidence="2" id="KW-0813">Transport</keyword>
<dbReference type="InterPro" id="IPR050599">
    <property type="entry name" value="VDCC_alpha-1_subunit"/>
</dbReference>
<evidence type="ECO:0000256" key="1">
    <source>
        <dbReference type="ARBA" id="ARBA00004141"/>
    </source>
</evidence>
<dbReference type="PaxDb" id="8022-A0A060YW29"/>
<evidence type="ECO:0000256" key="6">
    <source>
        <dbReference type="ARBA" id="ARBA00022837"/>
    </source>
</evidence>
<feature type="non-terminal residue" evidence="14">
    <location>
        <position position="1"/>
    </location>
</feature>
<reference evidence="14" key="1">
    <citation type="journal article" date="2014" name="Nat. Commun.">
        <title>The rainbow trout genome provides novel insights into evolution after whole-genome duplication in vertebrates.</title>
        <authorList>
            <person name="Berthelot C."/>
            <person name="Brunet F."/>
            <person name="Chalopin D."/>
            <person name="Juanchich A."/>
            <person name="Bernard M."/>
            <person name="Noel B."/>
            <person name="Bento P."/>
            <person name="Da Silva C."/>
            <person name="Labadie K."/>
            <person name="Alberti A."/>
            <person name="Aury J.M."/>
            <person name="Louis A."/>
            <person name="Dehais P."/>
            <person name="Bardou P."/>
            <person name="Montfort J."/>
            <person name="Klopp C."/>
            <person name="Cabau C."/>
            <person name="Gaspin C."/>
            <person name="Thorgaard G.H."/>
            <person name="Boussaha M."/>
            <person name="Quillet E."/>
            <person name="Guyomard R."/>
            <person name="Galiana D."/>
            <person name="Bobe J."/>
            <person name="Volff J.N."/>
            <person name="Genet C."/>
            <person name="Wincker P."/>
            <person name="Jaillon O."/>
            <person name="Roest Crollius H."/>
            <person name="Guiguen Y."/>
        </authorList>
    </citation>
    <scope>NUCLEOTIDE SEQUENCE [LARGE SCALE GENOMIC DNA]</scope>
</reference>
<evidence type="ECO:0000256" key="5">
    <source>
        <dbReference type="ARBA" id="ARBA00022692"/>
    </source>
</evidence>
<proteinExistence type="predicted"/>
<dbReference type="STRING" id="8022.A0A060YW29"/>
<dbReference type="AlphaFoldDB" id="A0A060YW29"/>
<dbReference type="InterPro" id="IPR005821">
    <property type="entry name" value="Ion_trans_dom"/>
</dbReference>
<organism evidence="14 15">
    <name type="scientific">Oncorhynchus mykiss</name>
    <name type="common">Rainbow trout</name>
    <name type="synonym">Salmo gairdneri</name>
    <dbReference type="NCBI Taxonomy" id="8022"/>
    <lineage>
        <taxon>Eukaryota</taxon>
        <taxon>Metazoa</taxon>
        <taxon>Chordata</taxon>
        <taxon>Craniata</taxon>
        <taxon>Vertebrata</taxon>
        <taxon>Euteleostomi</taxon>
        <taxon>Actinopterygii</taxon>
        <taxon>Neopterygii</taxon>
        <taxon>Teleostei</taxon>
        <taxon>Protacanthopterygii</taxon>
        <taxon>Salmoniformes</taxon>
        <taxon>Salmonidae</taxon>
        <taxon>Salmoninae</taxon>
        <taxon>Oncorhynchus</taxon>
    </lineage>
</organism>
<evidence type="ECO:0000313" key="14">
    <source>
        <dbReference type="EMBL" id="CDQ95986.1"/>
    </source>
</evidence>
<feature type="domain" description="Ion transport" evidence="13">
    <location>
        <begin position="9"/>
        <end position="57"/>
    </location>
</feature>
<keyword evidence="3" id="KW-0109">Calcium transport</keyword>
<name>A0A060YW29_ONCMY</name>
<dbReference type="Proteomes" id="UP000193380">
    <property type="component" value="Unassembled WGS sequence"/>
</dbReference>
<keyword evidence="5 12" id="KW-0812">Transmembrane</keyword>
<comment type="subcellular location">
    <subcellularLocation>
        <location evidence="1">Membrane</location>
        <topology evidence="1">Multi-pass membrane protein</topology>
    </subcellularLocation>
</comment>
<keyword evidence="11" id="KW-0407">Ion channel</keyword>
<evidence type="ECO:0000256" key="4">
    <source>
        <dbReference type="ARBA" id="ARBA00022673"/>
    </source>
</evidence>
<dbReference type="PANTHER" id="PTHR45628:SF11">
    <property type="entry name" value="VOLTAGE-DEPENDENT L-TYPE CALCIUM CHANNEL SUBUNIT ALPHA-1D"/>
    <property type="match status" value="1"/>
</dbReference>
<dbReference type="InterPro" id="IPR027359">
    <property type="entry name" value="Volt_channel_dom_sf"/>
</dbReference>
<dbReference type="Gene3D" id="1.20.120.350">
    <property type="entry name" value="Voltage-gated potassium channels. Chain C"/>
    <property type="match status" value="1"/>
</dbReference>
<evidence type="ECO:0000256" key="12">
    <source>
        <dbReference type="SAM" id="Phobius"/>
    </source>
</evidence>
<keyword evidence="4" id="KW-0107">Calcium channel</keyword>
<evidence type="ECO:0000256" key="11">
    <source>
        <dbReference type="ARBA" id="ARBA00023303"/>
    </source>
</evidence>
<feature type="transmembrane region" description="Helical" evidence="12">
    <location>
        <begin position="104"/>
        <end position="121"/>
    </location>
</feature>
<reference evidence="14" key="2">
    <citation type="submission" date="2014-03" db="EMBL/GenBank/DDBJ databases">
        <authorList>
            <person name="Genoscope - CEA"/>
        </authorList>
    </citation>
    <scope>NUCLEOTIDE SEQUENCE</scope>
</reference>
<feature type="transmembrane region" description="Helical" evidence="12">
    <location>
        <begin position="25"/>
        <end position="50"/>
    </location>
</feature>
<evidence type="ECO:0000256" key="8">
    <source>
        <dbReference type="ARBA" id="ARBA00022989"/>
    </source>
</evidence>
<evidence type="ECO:0000256" key="10">
    <source>
        <dbReference type="ARBA" id="ARBA00023136"/>
    </source>
</evidence>
<evidence type="ECO:0000256" key="9">
    <source>
        <dbReference type="ARBA" id="ARBA00023065"/>
    </source>
</evidence>
<gene>
    <name evidence="14" type="ORF">GSONMT00063902001</name>
</gene>
<evidence type="ECO:0000256" key="2">
    <source>
        <dbReference type="ARBA" id="ARBA00022448"/>
    </source>
</evidence>
<dbReference type="GO" id="GO:0098703">
    <property type="term" value="P:calcium ion import across plasma membrane"/>
    <property type="evidence" value="ECO:0007669"/>
    <property type="project" value="TreeGrafter"/>
</dbReference>
<keyword evidence="9" id="KW-0406">Ion transport</keyword>
<keyword evidence="8 12" id="KW-1133">Transmembrane helix</keyword>
<keyword evidence="7" id="KW-0851">Voltage-gated channel</keyword>
<dbReference type="GO" id="GO:0005891">
    <property type="term" value="C:voltage-gated calcium channel complex"/>
    <property type="evidence" value="ECO:0007669"/>
    <property type="project" value="TreeGrafter"/>
</dbReference>
<dbReference type="Pfam" id="PF00520">
    <property type="entry name" value="Ion_trans"/>
    <property type="match status" value="1"/>
</dbReference>
<sequence>LLYKAIDSNRENLGPIYNYRIEISIFFIIYIIIIAFFMMNIFVGFVIVTFQEQGEKEYKNCELDKNQRQCVEYALKARPLRRYIPKNPYQYKFWYVVNSTGFEYIMFVLIMLNTLCLAVQVRRSSTQPIQRP</sequence>
<dbReference type="GO" id="GO:0008331">
    <property type="term" value="F:high voltage-gated calcium channel activity"/>
    <property type="evidence" value="ECO:0007669"/>
    <property type="project" value="TreeGrafter"/>
</dbReference>